<dbReference type="InterPro" id="IPR036155">
    <property type="entry name" value="Crypto/Photolyase_N_sf"/>
</dbReference>
<dbReference type="RefSeq" id="WP_188446603.1">
    <property type="nucleotide sequence ID" value="NZ_BMFO01000001.1"/>
</dbReference>
<evidence type="ECO:0000256" key="10">
    <source>
        <dbReference type="ARBA" id="ARBA00059220"/>
    </source>
</evidence>
<evidence type="ECO:0000256" key="2">
    <source>
        <dbReference type="ARBA" id="ARBA00005862"/>
    </source>
</evidence>
<feature type="site" description="Electron transfer via tryptophanyl radical" evidence="13">
    <location>
        <position position="382"/>
    </location>
</feature>
<dbReference type="PANTHER" id="PTHR11455:SF9">
    <property type="entry name" value="CRYPTOCHROME CIRCADIAN CLOCK 5 ISOFORM X1"/>
    <property type="match status" value="1"/>
</dbReference>
<protein>
    <recommendedName>
        <fullName evidence="4">Deoxyribodipyrimidine photo-lyase</fullName>
        <ecNumber evidence="3">4.1.99.3</ecNumber>
    </recommendedName>
    <alternativeName>
        <fullName evidence="8">DNA photolyase</fullName>
    </alternativeName>
    <alternativeName>
        <fullName evidence="11">Photoreactivating enzyme</fullName>
    </alternativeName>
</protein>
<feature type="domain" description="Photolyase/cryptochrome alpha/beta" evidence="15">
    <location>
        <begin position="2"/>
        <end position="131"/>
    </location>
</feature>
<evidence type="ECO:0000256" key="14">
    <source>
        <dbReference type="RuleBase" id="RU004182"/>
    </source>
</evidence>
<sequence>MANALVWLRRDLRLHDNPALAQAIADGYAPVLVYVHAPEEEGAWAPGAASLAWLHFSLLSLHRDIEARGGRLVIARGASLAELERLQRETRAEALYFGNVYEPLLQARDARVQQAFERSGIAVKRFNASLLVEPWQVQTGSGTPYKVFTPFWRNASAAFSLRAEYPAPSRLPSVEAVGLGIEQLGLLPAIAWHAGFWSHWRPGEEGARELLEAFCEGAVEGYKEQRNLPDRTGTSKLSPHLHFGEISPQQIWRRTATLRLSETGQADLAHFRSELGWREFSYHLIHHFPDSTDHNLNPQFDRFDWAEPDAESLARWQRGRTGIPIVDAGMRELWHTGWMHNRVRMIVASFLCKNLRHHWLHGARWFWDTLLDADLANNSQGWQWTAGTGCDAAPYFRIFNPVSQSEKFDPQARYIKRWVPELQQLPTPLVFAPWQRPELLRHSAPEYPVAPMVDLGESRAAALAAYSRR</sequence>
<dbReference type="PROSITE" id="PS00394">
    <property type="entry name" value="DNA_PHOTOLYASES_1_1"/>
    <property type="match status" value="1"/>
</dbReference>
<dbReference type="InterPro" id="IPR018394">
    <property type="entry name" value="DNA_photolyase_1_CS_C"/>
</dbReference>
<dbReference type="GO" id="GO:0003677">
    <property type="term" value="F:DNA binding"/>
    <property type="evidence" value="ECO:0007669"/>
    <property type="project" value="TreeGrafter"/>
</dbReference>
<proteinExistence type="inferred from homology"/>
<keyword evidence="17" id="KW-1185">Reference proteome</keyword>
<dbReference type="EMBL" id="BMFO01000001">
    <property type="protein sequence ID" value="GGF82692.1"/>
    <property type="molecule type" value="Genomic_DNA"/>
</dbReference>
<evidence type="ECO:0000256" key="13">
    <source>
        <dbReference type="PIRSR" id="PIRSR602081-2"/>
    </source>
</evidence>
<feature type="binding site" evidence="12">
    <location>
        <position position="222"/>
    </location>
    <ligand>
        <name>FAD</name>
        <dbReference type="ChEBI" id="CHEBI:57692"/>
    </ligand>
</feature>
<dbReference type="EC" id="4.1.99.3" evidence="3"/>
<dbReference type="Pfam" id="PF03441">
    <property type="entry name" value="FAD_binding_7"/>
    <property type="match status" value="1"/>
</dbReference>
<reference evidence="16" key="1">
    <citation type="journal article" date="2014" name="Int. J. Syst. Evol. Microbiol.">
        <title>Complete genome sequence of Corynebacterium casei LMG S-19264T (=DSM 44701T), isolated from a smear-ripened cheese.</title>
        <authorList>
            <consortium name="US DOE Joint Genome Institute (JGI-PGF)"/>
            <person name="Walter F."/>
            <person name="Albersmeier A."/>
            <person name="Kalinowski J."/>
            <person name="Ruckert C."/>
        </authorList>
    </citation>
    <scope>NUCLEOTIDE SEQUENCE</scope>
    <source>
        <strain evidence="16">CGMCC 1.12726</strain>
    </source>
</reference>
<dbReference type="SUPFAM" id="SSF48173">
    <property type="entry name" value="Cryptochrome/photolyase FAD-binding domain"/>
    <property type="match status" value="1"/>
</dbReference>
<feature type="binding site" evidence="12">
    <location>
        <begin position="372"/>
        <end position="374"/>
    </location>
    <ligand>
        <name>FAD</name>
        <dbReference type="ChEBI" id="CHEBI:57692"/>
    </ligand>
</feature>
<dbReference type="PROSITE" id="PS51645">
    <property type="entry name" value="PHR_CRY_ALPHA_BETA"/>
    <property type="match status" value="1"/>
</dbReference>
<evidence type="ECO:0000256" key="5">
    <source>
        <dbReference type="ARBA" id="ARBA00022630"/>
    </source>
</evidence>
<dbReference type="Proteomes" id="UP000632858">
    <property type="component" value="Unassembled WGS sequence"/>
</dbReference>
<reference evidence="16" key="2">
    <citation type="submission" date="2020-09" db="EMBL/GenBank/DDBJ databases">
        <authorList>
            <person name="Sun Q."/>
            <person name="Zhou Y."/>
        </authorList>
    </citation>
    <scope>NUCLEOTIDE SEQUENCE</scope>
    <source>
        <strain evidence="16">CGMCC 1.12726</strain>
    </source>
</reference>
<dbReference type="GO" id="GO:0009416">
    <property type="term" value="P:response to light stimulus"/>
    <property type="evidence" value="ECO:0007669"/>
    <property type="project" value="TreeGrafter"/>
</dbReference>
<dbReference type="Pfam" id="PF00875">
    <property type="entry name" value="DNA_photolyase"/>
    <property type="match status" value="1"/>
</dbReference>
<feature type="binding site" evidence="12">
    <location>
        <position position="271"/>
    </location>
    <ligand>
        <name>FAD</name>
        <dbReference type="ChEBI" id="CHEBI:57692"/>
    </ligand>
</feature>
<dbReference type="PANTHER" id="PTHR11455">
    <property type="entry name" value="CRYPTOCHROME"/>
    <property type="match status" value="1"/>
</dbReference>
<evidence type="ECO:0000256" key="12">
    <source>
        <dbReference type="PIRSR" id="PIRSR602081-1"/>
    </source>
</evidence>
<dbReference type="Gene3D" id="3.40.50.620">
    <property type="entry name" value="HUPs"/>
    <property type="match status" value="1"/>
</dbReference>
<dbReference type="GO" id="GO:0003904">
    <property type="term" value="F:deoxyribodipyrimidine photo-lyase activity"/>
    <property type="evidence" value="ECO:0007669"/>
    <property type="project" value="UniProtKB-EC"/>
</dbReference>
<dbReference type="GO" id="GO:0000719">
    <property type="term" value="P:photoreactive repair"/>
    <property type="evidence" value="ECO:0007669"/>
    <property type="project" value="UniProtKB-ARBA"/>
</dbReference>
<feature type="site" description="Electron transfer via tryptophanyl radical" evidence="13">
    <location>
        <position position="359"/>
    </location>
</feature>
<dbReference type="InterPro" id="IPR006050">
    <property type="entry name" value="DNA_photolyase_N"/>
</dbReference>
<evidence type="ECO:0000256" key="1">
    <source>
        <dbReference type="ARBA" id="ARBA00001932"/>
    </source>
</evidence>
<comment type="cofactor">
    <cofactor evidence="12">
        <name>FAD</name>
        <dbReference type="ChEBI" id="CHEBI:57692"/>
    </cofactor>
    <text evidence="12">Binds 1 FAD per subunit.</text>
</comment>
<dbReference type="InterPro" id="IPR036134">
    <property type="entry name" value="Crypto/Photolyase_FAD-like_sf"/>
</dbReference>
<keyword evidence="5 12" id="KW-0285">Flavoprotein</keyword>
<evidence type="ECO:0000256" key="4">
    <source>
        <dbReference type="ARBA" id="ARBA00014046"/>
    </source>
</evidence>
<comment type="caution">
    <text evidence="16">The sequence shown here is derived from an EMBL/GenBank/DDBJ whole genome shotgun (WGS) entry which is preliminary data.</text>
</comment>
<dbReference type="SUPFAM" id="SSF52425">
    <property type="entry name" value="Cryptochrome/photolyase, N-terminal domain"/>
    <property type="match status" value="1"/>
</dbReference>
<dbReference type="InterPro" id="IPR002081">
    <property type="entry name" value="Cryptochrome/DNA_photolyase_1"/>
</dbReference>
<feature type="binding site" evidence="12">
    <location>
        <begin position="234"/>
        <end position="238"/>
    </location>
    <ligand>
        <name>FAD</name>
        <dbReference type="ChEBI" id="CHEBI:57692"/>
    </ligand>
</feature>
<feature type="site" description="Electron transfer via tryptophanyl radical" evidence="13">
    <location>
        <position position="305"/>
    </location>
</feature>
<dbReference type="FunFam" id="1.10.579.10:FF:000003">
    <property type="entry name" value="Deoxyribodipyrimidine photo-lyase"/>
    <property type="match status" value="1"/>
</dbReference>
<dbReference type="Gene3D" id="1.25.40.80">
    <property type="match status" value="1"/>
</dbReference>
<evidence type="ECO:0000313" key="17">
    <source>
        <dbReference type="Proteomes" id="UP000632858"/>
    </source>
</evidence>
<evidence type="ECO:0000256" key="7">
    <source>
        <dbReference type="ARBA" id="ARBA00022991"/>
    </source>
</evidence>
<evidence type="ECO:0000313" key="16">
    <source>
        <dbReference type="EMBL" id="GGF82692.1"/>
    </source>
</evidence>
<comment type="similarity">
    <text evidence="14">Belongs to the DNA photolyase family.</text>
</comment>
<evidence type="ECO:0000256" key="3">
    <source>
        <dbReference type="ARBA" id="ARBA00013149"/>
    </source>
</evidence>
<dbReference type="InterPro" id="IPR005101">
    <property type="entry name" value="Cryptochr/Photolyase_FAD-bd"/>
</dbReference>
<dbReference type="PRINTS" id="PR00147">
    <property type="entry name" value="DNAPHOTLYASE"/>
</dbReference>
<keyword evidence="6 12" id="KW-0274">FAD</keyword>
<evidence type="ECO:0000256" key="11">
    <source>
        <dbReference type="ARBA" id="ARBA00083107"/>
    </source>
</evidence>
<comment type="similarity">
    <text evidence="2">Belongs to the DNA photolyase class-1 family.</text>
</comment>
<dbReference type="Gene3D" id="1.10.579.10">
    <property type="entry name" value="DNA Cyclobutane Dipyrimidine Photolyase, subunit A, domain 3"/>
    <property type="match status" value="1"/>
</dbReference>
<evidence type="ECO:0000259" key="15">
    <source>
        <dbReference type="PROSITE" id="PS51645"/>
    </source>
</evidence>
<name>A0A917CBD4_9GAMM</name>
<organism evidence="16 17">
    <name type="scientific">Arenimonas maotaiensis</name>
    <dbReference type="NCBI Taxonomy" id="1446479"/>
    <lineage>
        <taxon>Bacteria</taxon>
        <taxon>Pseudomonadati</taxon>
        <taxon>Pseudomonadota</taxon>
        <taxon>Gammaproteobacteria</taxon>
        <taxon>Lysobacterales</taxon>
        <taxon>Lysobacteraceae</taxon>
        <taxon>Arenimonas</taxon>
    </lineage>
</organism>
<dbReference type="InterPro" id="IPR014729">
    <property type="entry name" value="Rossmann-like_a/b/a_fold"/>
</dbReference>
<evidence type="ECO:0000256" key="9">
    <source>
        <dbReference type="ARBA" id="ARBA00033999"/>
    </source>
</evidence>
<evidence type="ECO:0000256" key="8">
    <source>
        <dbReference type="ARBA" id="ARBA00031671"/>
    </source>
</evidence>
<comment type="cofactor">
    <cofactor evidence="1">
        <name>(6R)-5,10-methylene-5,6,7,8-tetrahydrofolate</name>
        <dbReference type="ChEBI" id="CHEBI:15636"/>
    </cofactor>
</comment>
<evidence type="ECO:0000256" key="6">
    <source>
        <dbReference type="ARBA" id="ARBA00022827"/>
    </source>
</evidence>
<keyword evidence="7 14" id="KW-0157">Chromophore</keyword>
<dbReference type="GO" id="GO:0071949">
    <property type="term" value="F:FAD binding"/>
    <property type="evidence" value="ECO:0007669"/>
    <property type="project" value="TreeGrafter"/>
</dbReference>
<gene>
    <name evidence="16" type="primary">phr</name>
    <name evidence="16" type="ORF">GCM10010960_00960</name>
</gene>
<dbReference type="AlphaFoldDB" id="A0A917CBD4"/>
<comment type="catalytic activity">
    <reaction evidence="9">
        <text>cyclobutadipyrimidine (in DNA) = 2 pyrimidine residues (in DNA).</text>
        <dbReference type="EC" id="4.1.99.3"/>
    </reaction>
</comment>
<comment type="function">
    <text evidence="10">Involved in repair of UV radiation-induced DNA damage. Catalyzes the light-dependent monomerization (300-600 nm) of cyclobutyl pyrimidine dimers (in cis-syn configuration), which are formed between adjacent bases on the same DNA strand upon exposure to ultraviolet radiation.</text>
</comment>
<accession>A0A917CBD4</accession>